<keyword evidence="4 5" id="KW-0472">Membrane</keyword>
<dbReference type="SMART" id="SM00679">
    <property type="entry name" value="CTNS"/>
    <property type="match status" value="1"/>
</dbReference>
<accession>A0A166MQY8</accession>
<keyword evidence="3 5" id="KW-1133">Transmembrane helix</keyword>
<dbReference type="GO" id="GO:0016020">
    <property type="term" value="C:membrane"/>
    <property type="evidence" value="ECO:0007669"/>
    <property type="project" value="UniProtKB-SubCell"/>
</dbReference>
<reference evidence="6 7" key="1">
    <citation type="journal article" date="2016" name="Mol. Biol. Evol.">
        <title>Comparative Genomics of Early-Diverging Mushroom-Forming Fungi Provides Insights into the Origins of Lignocellulose Decay Capabilities.</title>
        <authorList>
            <person name="Nagy L.G."/>
            <person name="Riley R."/>
            <person name="Tritt A."/>
            <person name="Adam C."/>
            <person name="Daum C."/>
            <person name="Floudas D."/>
            <person name="Sun H."/>
            <person name="Yadav J.S."/>
            <person name="Pangilinan J."/>
            <person name="Larsson K.H."/>
            <person name="Matsuura K."/>
            <person name="Barry K."/>
            <person name="Labutti K."/>
            <person name="Kuo R."/>
            <person name="Ohm R.A."/>
            <person name="Bhattacharya S.S."/>
            <person name="Shirouzu T."/>
            <person name="Yoshinaga Y."/>
            <person name="Martin F.M."/>
            <person name="Grigoriev I.V."/>
            <person name="Hibbett D.S."/>
        </authorList>
    </citation>
    <scope>NUCLEOTIDE SEQUENCE [LARGE SCALE GENOMIC DNA]</scope>
    <source>
        <strain evidence="6 7">HHB12029</strain>
    </source>
</reference>
<name>A0A166MQY8_EXIGL</name>
<keyword evidence="2 5" id="KW-0812">Transmembrane</keyword>
<dbReference type="InParanoid" id="A0A166MQY8"/>
<dbReference type="InterPro" id="IPR051415">
    <property type="entry name" value="LAAT-1"/>
</dbReference>
<dbReference type="Proteomes" id="UP000077266">
    <property type="component" value="Unassembled WGS sequence"/>
</dbReference>
<dbReference type="EMBL" id="KV426973">
    <property type="protein sequence ID" value="KZV78304.1"/>
    <property type="molecule type" value="Genomic_DNA"/>
</dbReference>
<evidence type="ECO:0000313" key="6">
    <source>
        <dbReference type="EMBL" id="KZV78304.1"/>
    </source>
</evidence>
<evidence type="ECO:0000313" key="7">
    <source>
        <dbReference type="Proteomes" id="UP000077266"/>
    </source>
</evidence>
<dbReference type="OrthoDB" id="407617at2759"/>
<evidence type="ECO:0008006" key="8">
    <source>
        <dbReference type="Google" id="ProtNLM"/>
    </source>
</evidence>
<feature type="transmembrane region" description="Helical" evidence="5">
    <location>
        <begin position="6"/>
        <end position="25"/>
    </location>
</feature>
<evidence type="ECO:0000256" key="1">
    <source>
        <dbReference type="ARBA" id="ARBA00004141"/>
    </source>
</evidence>
<protein>
    <recommendedName>
        <fullName evidence="8">PQ-loop-domain-containing protein</fullName>
    </recommendedName>
</protein>
<gene>
    <name evidence="6" type="ORF">EXIGLDRAFT_634221</name>
</gene>
<dbReference type="PANTHER" id="PTHR16201">
    <property type="entry name" value="SEVEN TRANSMEMBRANE PROTEIN 1-RELATED"/>
    <property type="match status" value="1"/>
</dbReference>
<evidence type="ECO:0000256" key="3">
    <source>
        <dbReference type="ARBA" id="ARBA00022989"/>
    </source>
</evidence>
<dbReference type="Gene3D" id="1.20.1280.290">
    <property type="match status" value="1"/>
</dbReference>
<sequence>MGRVNPVAANVLGTLGAVLWSIQIIPQIIHSHRAKSTAGLSTWLMLCWTVAGLPLGTYNVVQNFNIPLIIQPHMFTVLCAVAWAQCLHFSYVRWIRGTTAVAPIDAARRTSQNGKRYGPGLPSAL</sequence>
<dbReference type="PANTHER" id="PTHR16201:SF37">
    <property type="entry name" value="PQ-LOOP REPEAT-CONTAINING PROTEIN"/>
    <property type="match status" value="1"/>
</dbReference>
<evidence type="ECO:0000256" key="5">
    <source>
        <dbReference type="SAM" id="Phobius"/>
    </source>
</evidence>
<keyword evidence="7" id="KW-1185">Reference proteome</keyword>
<evidence type="ECO:0000256" key="4">
    <source>
        <dbReference type="ARBA" id="ARBA00023136"/>
    </source>
</evidence>
<evidence type="ECO:0000256" key="2">
    <source>
        <dbReference type="ARBA" id="ARBA00022692"/>
    </source>
</evidence>
<dbReference type="AlphaFoldDB" id="A0A166MQY8"/>
<dbReference type="Pfam" id="PF04193">
    <property type="entry name" value="PQ-loop"/>
    <property type="match status" value="1"/>
</dbReference>
<organism evidence="6 7">
    <name type="scientific">Exidia glandulosa HHB12029</name>
    <dbReference type="NCBI Taxonomy" id="1314781"/>
    <lineage>
        <taxon>Eukaryota</taxon>
        <taxon>Fungi</taxon>
        <taxon>Dikarya</taxon>
        <taxon>Basidiomycota</taxon>
        <taxon>Agaricomycotina</taxon>
        <taxon>Agaricomycetes</taxon>
        <taxon>Auriculariales</taxon>
        <taxon>Exidiaceae</taxon>
        <taxon>Exidia</taxon>
    </lineage>
</organism>
<proteinExistence type="predicted"/>
<comment type="subcellular location">
    <subcellularLocation>
        <location evidence="1">Membrane</location>
        <topology evidence="1">Multi-pass membrane protein</topology>
    </subcellularLocation>
</comment>
<dbReference type="InterPro" id="IPR006603">
    <property type="entry name" value="PQ-loop_rpt"/>
</dbReference>
<feature type="transmembrane region" description="Helical" evidence="5">
    <location>
        <begin position="37"/>
        <end position="56"/>
    </location>
</feature>